<dbReference type="PANTHER" id="PTHR30429:SF1">
    <property type="entry name" value="D-METHIONINE-BINDING LIPOPROTEIN METQ-RELATED"/>
    <property type="match status" value="1"/>
</dbReference>
<dbReference type="RefSeq" id="WP_160619163.1">
    <property type="nucleotide sequence ID" value="NZ_CP047652.1"/>
</dbReference>
<proteinExistence type="inferred from homology"/>
<evidence type="ECO:0000256" key="7">
    <source>
        <dbReference type="SAM" id="SignalP"/>
    </source>
</evidence>
<dbReference type="AlphaFoldDB" id="A0A6P1NHS9"/>
<dbReference type="GO" id="GO:0016020">
    <property type="term" value="C:membrane"/>
    <property type="evidence" value="ECO:0007669"/>
    <property type="project" value="UniProtKB-SubCell"/>
</dbReference>
<evidence type="ECO:0000256" key="1">
    <source>
        <dbReference type="ARBA" id="ARBA00004635"/>
    </source>
</evidence>
<evidence type="ECO:0000256" key="2">
    <source>
        <dbReference type="ARBA" id="ARBA00022729"/>
    </source>
</evidence>
<dbReference type="KEGG" id="bomb:GT348_07425"/>
<keyword evidence="5 6" id="KW-0449">Lipoprotein</keyword>
<protein>
    <recommendedName>
        <fullName evidence="6">Lipoprotein</fullName>
    </recommendedName>
</protein>
<dbReference type="Gene3D" id="3.40.190.10">
    <property type="entry name" value="Periplasmic binding protein-like II"/>
    <property type="match status" value="2"/>
</dbReference>
<sequence length="278" mass="30324">MRQRLSFSRRRLLALTVGLAGLTSFALSTAMPAHAEAIKTVKVGIMSGEDEDVWRVVAKNAATDGLNVKITTFSDYNAPNEALIEHDLDANAFQHTPYLEAQNKAHGYHLVIAGNTTFQPIGFYSRKWKSLADIPKNAKIGVPNDPSNEGRALLMLQSLGLIKVSSDAGLFPTALDVTDNPHNITIEELDAGVVGRSLPDLDGAVINTDWARKAGVDLKKERLGTENLKDNPYVNIIVVNQGDEDKPWAKSLVKAFQQPNVAKALHEVYHGTVLPAWP</sequence>
<keyword evidence="3" id="KW-0472">Membrane</keyword>
<evidence type="ECO:0000256" key="3">
    <source>
        <dbReference type="ARBA" id="ARBA00023136"/>
    </source>
</evidence>
<evidence type="ECO:0000256" key="5">
    <source>
        <dbReference type="ARBA" id="ARBA00023288"/>
    </source>
</evidence>
<reference evidence="8 9" key="1">
    <citation type="submission" date="2020-01" db="EMBL/GenBank/DDBJ databases">
        <title>Genome sequencing of strain KACC 21507.</title>
        <authorList>
            <person name="Heo J."/>
            <person name="Kim S.-J."/>
            <person name="Kim J.-S."/>
            <person name="Hong S.-B."/>
            <person name="Kwon S.-W."/>
        </authorList>
    </citation>
    <scope>NUCLEOTIDE SEQUENCE [LARGE SCALE GENOMIC DNA]</scope>
    <source>
        <strain evidence="8 9">KACC 21507</strain>
    </source>
</reference>
<evidence type="ECO:0000256" key="6">
    <source>
        <dbReference type="PIRNR" id="PIRNR002854"/>
    </source>
</evidence>
<dbReference type="InterPro" id="IPR004872">
    <property type="entry name" value="Lipoprotein_NlpA"/>
</dbReference>
<evidence type="ECO:0000313" key="8">
    <source>
        <dbReference type="EMBL" id="QHI96090.1"/>
    </source>
</evidence>
<keyword evidence="9" id="KW-1185">Reference proteome</keyword>
<feature type="chain" id="PRO_5027118754" description="Lipoprotein" evidence="7">
    <location>
        <begin position="36"/>
        <end position="278"/>
    </location>
</feature>
<dbReference type="SUPFAM" id="SSF53850">
    <property type="entry name" value="Periplasmic binding protein-like II"/>
    <property type="match status" value="1"/>
</dbReference>
<dbReference type="Pfam" id="PF03180">
    <property type="entry name" value="Lipoprotein_9"/>
    <property type="match status" value="1"/>
</dbReference>
<dbReference type="CDD" id="cd13598">
    <property type="entry name" value="PBP2_lipoprotein_IlpA_like"/>
    <property type="match status" value="1"/>
</dbReference>
<comment type="similarity">
    <text evidence="6">Belongs to the nlpA lipoprotein family.</text>
</comment>
<feature type="signal peptide" evidence="7">
    <location>
        <begin position="1"/>
        <end position="35"/>
    </location>
</feature>
<dbReference type="Proteomes" id="UP000463975">
    <property type="component" value="Chromosome"/>
</dbReference>
<name>A0A6P1NHS9_9PROT</name>
<comment type="subcellular location">
    <subcellularLocation>
        <location evidence="1">Membrane</location>
        <topology evidence="1">Lipid-anchor</topology>
    </subcellularLocation>
</comment>
<accession>A0A6P1NHS9</accession>
<keyword evidence="2 7" id="KW-0732">Signal</keyword>
<dbReference type="PIRSF" id="PIRSF002854">
    <property type="entry name" value="MetQ"/>
    <property type="match status" value="1"/>
</dbReference>
<evidence type="ECO:0000256" key="4">
    <source>
        <dbReference type="ARBA" id="ARBA00023139"/>
    </source>
</evidence>
<gene>
    <name evidence="8" type="ORF">GT348_07425</name>
</gene>
<dbReference type="PROSITE" id="PS51318">
    <property type="entry name" value="TAT"/>
    <property type="match status" value="1"/>
</dbReference>
<dbReference type="EMBL" id="CP047652">
    <property type="protein sequence ID" value="QHI96090.1"/>
    <property type="molecule type" value="Genomic_DNA"/>
</dbReference>
<organism evidence="8 9">
    <name type="scientific">Aristophania vespae</name>
    <dbReference type="NCBI Taxonomy" id="2697033"/>
    <lineage>
        <taxon>Bacteria</taxon>
        <taxon>Pseudomonadati</taxon>
        <taxon>Pseudomonadota</taxon>
        <taxon>Alphaproteobacteria</taxon>
        <taxon>Acetobacterales</taxon>
        <taxon>Acetobacteraceae</taxon>
        <taxon>Aristophania</taxon>
    </lineage>
</organism>
<keyword evidence="4" id="KW-0564">Palmitate</keyword>
<dbReference type="InterPro" id="IPR006311">
    <property type="entry name" value="TAT_signal"/>
</dbReference>
<evidence type="ECO:0000313" key="9">
    <source>
        <dbReference type="Proteomes" id="UP000463975"/>
    </source>
</evidence>
<dbReference type="PANTHER" id="PTHR30429">
    <property type="entry name" value="D-METHIONINE-BINDING LIPOPROTEIN METQ"/>
    <property type="match status" value="1"/>
</dbReference>